<evidence type="ECO:0000256" key="7">
    <source>
        <dbReference type="ARBA" id="ARBA00022833"/>
    </source>
</evidence>
<keyword evidence="10" id="KW-1185">Reference proteome</keyword>
<evidence type="ECO:0000256" key="6">
    <source>
        <dbReference type="ARBA" id="ARBA00022723"/>
    </source>
</evidence>
<dbReference type="EMBL" id="KB445796">
    <property type="protein sequence ID" value="EMD37434.1"/>
    <property type="molecule type" value="Genomic_DNA"/>
</dbReference>
<dbReference type="InterPro" id="IPR001214">
    <property type="entry name" value="SET_dom"/>
</dbReference>
<keyword evidence="6" id="KW-0479">Metal-binding</keyword>
<dbReference type="GO" id="GO:0046974">
    <property type="term" value="F:histone H3K9 methyltransferase activity"/>
    <property type="evidence" value="ECO:0007669"/>
    <property type="project" value="TreeGrafter"/>
</dbReference>
<feature type="domain" description="SET" evidence="8">
    <location>
        <begin position="1"/>
        <end position="94"/>
    </location>
</feature>
<dbReference type="Proteomes" id="UP000016930">
    <property type="component" value="Unassembled WGS sequence"/>
</dbReference>
<organism evidence="9 10">
    <name type="scientific">Ceriporiopsis subvermispora (strain B)</name>
    <name type="common">White-rot fungus</name>
    <name type="synonym">Gelatoporia subvermispora</name>
    <dbReference type="NCBI Taxonomy" id="914234"/>
    <lineage>
        <taxon>Eukaryota</taxon>
        <taxon>Fungi</taxon>
        <taxon>Dikarya</taxon>
        <taxon>Basidiomycota</taxon>
        <taxon>Agaricomycotina</taxon>
        <taxon>Agaricomycetes</taxon>
        <taxon>Polyporales</taxon>
        <taxon>Gelatoporiaceae</taxon>
        <taxon>Gelatoporia</taxon>
    </lineage>
</organism>
<dbReference type="PROSITE" id="PS50280">
    <property type="entry name" value="SET"/>
    <property type="match status" value="1"/>
</dbReference>
<dbReference type="SMART" id="SM00317">
    <property type="entry name" value="SET"/>
    <property type="match status" value="1"/>
</dbReference>
<dbReference type="Gene3D" id="2.170.270.10">
    <property type="entry name" value="SET domain"/>
    <property type="match status" value="1"/>
</dbReference>
<evidence type="ECO:0000256" key="3">
    <source>
        <dbReference type="ARBA" id="ARBA00022603"/>
    </source>
</evidence>
<evidence type="ECO:0000313" key="10">
    <source>
        <dbReference type="Proteomes" id="UP000016930"/>
    </source>
</evidence>
<evidence type="ECO:0000259" key="8">
    <source>
        <dbReference type="PROSITE" id="PS50280"/>
    </source>
</evidence>
<dbReference type="PANTHER" id="PTHR46223:SF4">
    <property type="entry name" value="HISTONE-LYSINE N-METHYLTRANSFERASE-RELATED"/>
    <property type="match status" value="1"/>
</dbReference>
<keyword evidence="2" id="KW-0158">Chromosome</keyword>
<dbReference type="GO" id="GO:0046872">
    <property type="term" value="F:metal ion binding"/>
    <property type="evidence" value="ECO:0007669"/>
    <property type="project" value="UniProtKB-KW"/>
</dbReference>
<comment type="subcellular location">
    <subcellularLocation>
        <location evidence="1">Chromosome</location>
    </subcellularLocation>
</comment>
<gene>
    <name evidence="9" type="ORF">CERSUDRAFT_49786</name>
</gene>
<keyword evidence="7" id="KW-0862">Zinc</keyword>
<keyword evidence="4" id="KW-0808">Transferase</keyword>
<reference evidence="9 10" key="1">
    <citation type="journal article" date="2012" name="Proc. Natl. Acad. Sci. U.S.A.">
        <title>Comparative genomics of Ceriporiopsis subvermispora and Phanerochaete chrysosporium provide insight into selective ligninolysis.</title>
        <authorList>
            <person name="Fernandez-Fueyo E."/>
            <person name="Ruiz-Duenas F.J."/>
            <person name="Ferreira P."/>
            <person name="Floudas D."/>
            <person name="Hibbett D.S."/>
            <person name="Canessa P."/>
            <person name="Larrondo L.F."/>
            <person name="James T.Y."/>
            <person name="Seelenfreund D."/>
            <person name="Lobos S."/>
            <person name="Polanco R."/>
            <person name="Tello M."/>
            <person name="Honda Y."/>
            <person name="Watanabe T."/>
            <person name="Watanabe T."/>
            <person name="Ryu J.S."/>
            <person name="Kubicek C.P."/>
            <person name="Schmoll M."/>
            <person name="Gaskell J."/>
            <person name="Hammel K.E."/>
            <person name="St John F.J."/>
            <person name="Vanden Wymelenberg A."/>
            <person name="Sabat G."/>
            <person name="Splinter BonDurant S."/>
            <person name="Syed K."/>
            <person name="Yadav J.S."/>
            <person name="Doddapaneni H."/>
            <person name="Subramanian V."/>
            <person name="Lavin J.L."/>
            <person name="Oguiza J.A."/>
            <person name="Perez G."/>
            <person name="Pisabarro A.G."/>
            <person name="Ramirez L."/>
            <person name="Santoyo F."/>
            <person name="Master E."/>
            <person name="Coutinho P.M."/>
            <person name="Henrissat B."/>
            <person name="Lombard V."/>
            <person name="Magnuson J.K."/>
            <person name="Kuees U."/>
            <person name="Hori C."/>
            <person name="Igarashi K."/>
            <person name="Samejima M."/>
            <person name="Held B.W."/>
            <person name="Barry K.W."/>
            <person name="LaButti K.M."/>
            <person name="Lapidus A."/>
            <person name="Lindquist E.A."/>
            <person name="Lucas S.M."/>
            <person name="Riley R."/>
            <person name="Salamov A.A."/>
            <person name="Hoffmeister D."/>
            <person name="Schwenk D."/>
            <person name="Hadar Y."/>
            <person name="Yarden O."/>
            <person name="de Vries R.P."/>
            <person name="Wiebenga A."/>
            <person name="Stenlid J."/>
            <person name="Eastwood D."/>
            <person name="Grigoriev I.V."/>
            <person name="Berka R.M."/>
            <person name="Blanchette R.A."/>
            <person name="Kersten P."/>
            <person name="Martinez A.T."/>
            <person name="Vicuna R."/>
            <person name="Cullen D."/>
        </authorList>
    </citation>
    <scope>NUCLEOTIDE SEQUENCE [LARGE SCALE GENOMIC DNA]</scope>
    <source>
        <strain evidence="9 10">B</strain>
    </source>
</reference>
<name>M2PM49_CERS8</name>
<dbReference type="STRING" id="914234.M2PM49"/>
<feature type="non-terminal residue" evidence="9">
    <location>
        <position position="1"/>
    </location>
</feature>
<evidence type="ECO:0000256" key="4">
    <source>
        <dbReference type="ARBA" id="ARBA00022679"/>
    </source>
</evidence>
<dbReference type="Pfam" id="PF00856">
    <property type="entry name" value="SET"/>
    <property type="match status" value="1"/>
</dbReference>
<dbReference type="GO" id="GO:0005694">
    <property type="term" value="C:chromosome"/>
    <property type="evidence" value="ECO:0007669"/>
    <property type="project" value="UniProtKB-SubCell"/>
</dbReference>
<dbReference type="GO" id="GO:0005634">
    <property type="term" value="C:nucleus"/>
    <property type="evidence" value="ECO:0007669"/>
    <property type="project" value="TreeGrafter"/>
</dbReference>
<dbReference type="OrthoDB" id="308383at2759"/>
<dbReference type="AlphaFoldDB" id="M2PM49"/>
<evidence type="ECO:0000256" key="1">
    <source>
        <dbReference type="ARBA" id="ARBA00004286"/>
    </source>
</evidence>
<dbReference type="InterPro" id="IPR046341">
    <property type="entry name" value="SET_dom_sf"/>
</dbReference>
<evidence type="ECO:0000313" key="9">
    <source>
        <dbReference type="EMBL" id="EMD37434.1"/>
    </source>
</evidence>
<dbReference type="SUPFAM" id="SSF82199">
    <property type="entry name" value="SET domain"/>
    <property type="match status" value="1"/>
</dbReference>
<proteinExistence type="predicted"/>
<evidence type="ECO:0000256" key="5">
    <source>
        <dbReference type="ARBA" id="ARBA00022691"/>
    </source>
</evidence>
<dbReference type="PANTHER" id="PTHR46223">
    <property type="entry name" value="HISTONE-LYSINE N-METHYLTRANSFERASE SUV39H"/>
    <property type="match status" value="1"/>
</dbReference>
<evidence type="ECO:0000256" key="2">
    <source>
        <dbReference type="ARBA" id="ARBA00022454"/>
    </source>
</evidence>
<protein>
    <recommendedName>
        <fullName evidence="8">SET domain-containing protein</fullName>
    </recommendedName>
</protein>
<dbReference type="GO" id="GO:0032259">
    <property type="term" value="P:methylation"/>
    <property type="evidence" value="ECO:0007669"/>
    <property type="project" value="UniProtKB-KW"/>
</dbReference>
<sequence>KSNRKYNKFGRTYLFDIDFWHLRAGLEDPESWDVKYLVDAYHVGNFTRYLNHSCDPNCILNPCYINDANIDKPLLAIFTLRDVEPREELCFSYYGFDDDNDPEGQVTSLGADFDDTANIFQCRTSYSIMMTRCTLNANAEQRSVGVACGKRDHRTIVVQ</sequence>
<keyword evidence="5" id="KW-0949">S-adenosyl-L-methionine</keyword>
<dbReference type="HOGENOM" id="CLU_020840_7_1_1"/>
<dbReference type="InterPro" id="IPR050973">
    <property type="entry name" value="H3K9_Histone-Lys_N-MTase"/>
</dbReference>
<accession>M2PM49</accession>
<keyword evidence="3" id="KW-0489">Methyltransferase</keyword>